<protein>
    <submittedName>
        <fullName evidence="3">Nuclear pore complex protein nup98-nup96</fullName>
    </submittedName>
</protein>
<feature type="region of interest" description="Disordered" evidence="1">
    <location>
        <begin position="564"/>
        <end position="600"/>
    </location>
</feature>
<comment type="caution">
    <text evidence="3">The sequence shown here is derived from an EMBL/GenBank/DDBJ whole genome shotgun (WGS) entry which is preliminary data.</text>
</comment>
<dbReference type="Proteomes" id="UP001150062">
    <property type="component" value="Unassembled WGS sequence"/>
</dbReference>
<feature type="region of interest" description="Disordered" evidence="1">
    <location>
        <begin position="1"/>
        <end position="189"/>
    </location>
</feature>
<keyword evidence="4" id="KW-1185">Reference proteome</keyword>
<dbReference type="InterPro" id="IPR021967">
    <property type="entry name" value="Nup98_C"/>
</dbReference>
<evidence type="ECO:0000259" key="2">
    <source>
        <dbReference type="Pfam" id="PF12110"/>
    </source>
</evidence>
<evidence type="ECO:0000256" key="1">
    <source>
        <dbReference type="SAM" id="MobiDB-lite"/>
    </source>
</evidence>
<dbReference type="EMBL" id="JAOAOG010000130">
    <property type="protein sequence ID" value="KAJ6247027.1"/>
    <property type="molecule type" value="Genomic_DNA"/>
</dbReference>
<feature type="compositionally biased region" description="Low complexity" evidence="1">
    <location>
        <begin position="370"/>
        <end position="385"/>
    </location>
</feature>
<feature type="compositionally biased region" description="Basic and acidic residues" evidence="1">
    <location>
        <begin position="352"/>
        <end position="369"/>
    </location>
</feature>
<feature type="compositionally biased region" description="Acidic residues" evidence="1">
    <location>
        <begin position="42"/>
        <end position="52"/>
    </location>
</feature>
<evidence type="ECO:0000313" key="3">
    <source>
        <dbReference type="EMBL" id="KAJ6247027.1"/>
    </source>
</evidence>
<feature type="compositionally biased region" description="Basic and acidic residues" evidence="1">
    <location>
        <begin position="572"/>
        <end position="592"/>
    </location>
</feature>
<feature type="domain" description="Nuclear pore complex protein NUP96 C-terminal" evidence="2">
    <location>
        <begin position="626"/>
        <end position="910"/>
    </location>
</feature>
<dbReference type="Pfam" id="PF12110">
    <property type="entry name" value="Nup96"/>
    <property type="match status" value="1"/>
</dbReference>
<feature type="region of interest" description="Disordered" evidence="1">
    <location>
        <begin position="344"/>
        <end position="396"/>
    </location>
</feature>
<proteinExistence type="predicted"/>
<evidence type="ECO:0000313" key="4">
    <source>
        <dbReference type="Proteomes" id="UP001150062"/>
    </source>
</evidence>
<gene>
    <name evidence="3" type="ORF">M0813_19074</name>
</gene>
<organism evidence="3 4">
    <name type="scientific">Anaeramoeba flamelloides</name>
    <dbReference type="NCBI Taxonomy" id="1746091"/>
    <lineage>
        <taxon>Eukaryota</taxon>
        <taxon>Metamonada</taxon>
        <taxon>Anaeramoebidae</taxon>
        <taxon>Anaeramoeba</taxon>
    </lineage>
</organism>
<feature type="compositionally biased region" description="Polar residues" evidence="1">
    <location>
        <begin position="53"/>
        <end position="63"/>
    </location>
</feature>
<feature type="compositionally biased region" description="Basic residues" evidence="1">
    <location>
        <begin position="168"/>
        <end position="187"/>
    </location>
</feature>
<feature type="compositionally biased region" description="Acidic residues" evidence="1">
    <location>
        <begin position="14"/>
        <end position="25"/>
    </location>
</feature>
<reference evidence="3" key="1">
    <citation type="submission" date="2022-08" db="EMBL/GenBank/DDBJ databases">
        <title>Novel sulfate-reducing endosymbionts in the free-living metamonad Anaeramoeba.</title>
        <authorList>
            <person name="Jerlstrom-Hultqvist J."/>
            <person name="Cepicka I."/>
            <person name="Gallot-Lavallee L."/>
            <person name="Salas-Leiva D."/>
            <person name="Curtis B.A."/>
            <person name="Zahonova K."/>
            <person name="Pipaliya S."/>
            <person name="Dacks J."/>
            <person name="Roger A.J."/>
        </authorList>
    </citation>
    <scope>NUCLEOTIDE SEQUENCE</scope>
    <source>
        <strain evidence="3">Schooner1</strain>
    </source>
</reference>
<accession>A0ABQ8YR05</accession>
<name>A0ABQ8YR05_9EUKA</name>
<dbReference type="Gene3D" id="1.25.40.690">
    <property type="match status" value="1"/>
</dbReference>
<sequence length="1100" mass="128416">MEQRRTFGITENDLFIDSDSEEESDSNSPQSLTIRRPTLSSESEDSTEDENAYESSGSESATFPMNAKMKKKTLSLPKRTTTKPKRIGLGADLLVSSSEESGSESEDEFEAERFMLQKKNRTKNQKGIATESESETEEEIEIRKNNNYPNFEDSDESEPNYYEEKQKAKTKTKKQKQKQKQKTKNKNNKILNLNDIDLESMSNLMSEQVTLPNSTTSFGRQLKRGVDSLNEFSNSSKRIDRLLKKTILKSKTNLNLGEGNLNRLLNQDNLDVDINLSPIKSINIEKQQNKKIPLEATSNIPLKASCTNTELRIDSRHVLGRSWRVSWSFTGKLLIPISSCHKIKKSNSQNQDTEREKENENDREKEQKKQNQNQKSFSSNSLLLNSKKRKQTSQKEKIQQIEKRLFKLKNEQSKRGVQKIIITNSILQNSQWTKEEERTFHSELLNIYNKIIFNKETFELNLNKLLKNQTRLSKIVEFLDKWILGSIEKKKYPIKTFRSARAVFSLIEALFAYHKYLPQQKTKSSIYVNEDFARKIRLSSWLEKEIEIENKLFQKTDSEKNQYILNKRGKSKSKENEIQKEKEKEKEKETNKNRNKNKRISFSLQKQNSKIDFNNKIKRSSKQKIIFDLLTRHQIKKACMNAIRCGDYRLSTLITQSVNGSEEIKKDLTNQLQLWVENDIVQSYSTDQFKILQLISGDVLPVITDLSWKRAFGCFLWYGTNSNDNLKTAFNKYRVSINQKKVRYPKPSYYNNVDHLNHTGKGEKINSTIGDEQIQIRDTCFEILLAYCDEQINLDRIFRNENFTNDPFDTWFNWILMTIVTSLPSFAHRFNKEIFKKISLNFIAKLESLGLWEWAIVVAKHNQQLNQMFTGNLLKLHCTPLRGDRITNEKEKLITSVLVTDALINESKALAARQIDRFDLQFNFLLKAQNWKKAHNILFWEIALKQIVYESYKTNKLEQKLLNLKQYNDQIPKWDQYGGLLLDYLSFRNQTKNDKILINLNERQLMSLDQIGKSICSRTQILSPRKDNLIDHVCFVLIIENCSNLIMKIKNLLSNFVSQNVILSQSLDFLNSIQPSSINHRERPGDIHKMTSNFLDQLQI</sequence>
<feature type="compositionally biased region" description="Acidic residues" evidence="1">
    <location>
        <begin position="101"/>
        <end position="110"/>
    </location>
</feature>